<gene>
    <name evidence="1" type="ORF">POF45_26805</name>
</gene>
<comment type="caution">
    <text evidence="1">The sequence shown here is derived from an EMBL/GenBank/DDBJ whole genome shotgun (WGS) entry which is preliminary data.</text>
</comment>
<name>A0ABT6QW02_9PSED</name>
<protein>
    <submittedName>
        <fullName evidence="1">Uncharacterized protein</fullName>
    </submittedName>
</protein>
<evidence type="ECO:0000313" key="1">
    <source>
        <dbReference type="EMBL" id="MDI2595006.1"/>
    </source>
</evidence>
<dbReference type="EMBL" id="JARBWL010000002">
    <property type="protein sequence ID" value="MDI2595006.1"/>
    <property type="molecule type" value="Genomic_DNA"/>
</dbReference>
<organism evidence="1 2">
    <name type="scientific">Pseudomonas fungipugnans</name>
    <dbReference type="NCBI Taxonomy" id="3024217"/>
    <lineage>
        <taxon>Bacteria</taxon>
        <taxon>Pseudomonadati</taxon>
        <taxon>Pseudomonadota</taxon>
        <taxon>Gammaproteobacteria</taxon>
        <taxon>Pseudomonadales</taxon>
        <taxon>Pseudomonadaceae</taxon>
        <taxon>Pseudomonas</taxon>
    </lineage>
</organism>
<dbReference type="RefSeq" id="WP_282317116.1">
    <property type="nucleotide sequence ID" value="NZ_JARBWL010000002.1"/>
</dbReference>
<reference evidence="1 2" key="1">
    <citation type="submission" date="2023-02" db="EMBL/GenBank/DDBJ databases">
        <title>Pseudomonas chrutzelriedensis sp. nov., a potently antifungal strain isolated from moss.</title>
        <authorList>
            <person name="Schnyder A."/>
            <person name="Kalawong R."/>
            <person name="Eberl L."/>
            <person name="Agnoli K."/>
        </authorList>
    </citation>
    <scope>NUCLEOTIDE SEQUENCE [LARGE SCALE GENOMIC DNA]</scope>
    <source>
        <strain evidence="1 2">681</strain>
    </source>
</reference>
<evidence type="ECO:0000313" key="2">
    <source>
        <dbReference type="Proteomes" id="UP001159100"/>
    </source>
</evidence>
<keyword evidence="2" id="KW-1185">Reference proteome</keyword>
<accession>A0ABT6QW02</accession>
<sequence length="164" mass="17421">MTDQDLLVFASKSAQLDFVPSKDGGVGIIGGIWHKPWNPLKDDGDALRLAVTLGLDLKLSKYLPEAFDLVPGAAPSQIDAFEKVRRAIVEAAAEIGRAMPHEKSPPDHARRTITGVTGGSPNSFSCSVACASCGRALSVTAITSEYRQIVCSDCLAKARIEPKT</sequence>
<proteinExistence type="predicted"/>
<dbReference type="Proteomes" id="UP001159100">
    <property type="component" value="Unassembled WGS sequence"/>
</dbReference>